<evidence type="ECO:0000313" key="1">
    <source>
        <dbReference type="EMBL" id="GAW91909.1"/>
    </source>
</evidence>
<dbReference type="GO" id="GO:0030170">
    <property type="term" value="F:pyridoxal phosphate binding"/>
    <property type="evidence" value="ECO:0007669"/>
    <property type="project" value="TreeGrafter"/>
</dbReference>
<dbReference type="PANTHER" id="PTHR30244">
    <property type="entry name" value="TRANSAMINASE"/>
    <property type="match status" value="1"/>
</dbReference>
<accession>A0A1Z5HQV7</accession>
<dbReference type="CDD" id="cd00616">
    <property type="entry name" value="AHBA_syn"/>
    <property type="match status" value="1"/>
</dbReference>
<dbReference type="Proteomes" id="UP000197032">
    <property type="component" value="Unassembled WGS sequence"/>
</dbReference>
<dbReference type="EMBL" id="BDGJ01000040">
    <property type="protein sequence ID" value="GAW91909.1"/>
    <property type="molecule type" value="Genomic_DNA"/>
</dbReference>
<organism evidence="1 2">
    <name type="scientific">Calderihabitans maritimus</name>
    <dbReference type="NCBI Taxonomy" id="1246530"/>
    <lineage>
        <taxon>Bacteria</taxon>
        <taxon>Bacillati</taxon>
        <taxon>Bacillota</taxon>
        <taxon>Clostridia</taxon>
        <taxon>Neomoorellales</taxon>
        <taxon>Calderihabitantaceae</taxon>
        <taxon>Calderihabitans</taxon>
    </lineage>
</organism>
<dbReference type="SUPFAM" id="SSF53383">
    <property type="entry name" value="PLP-dependent transferases"/>
    <property type="match status" value="1"/>
</dbReference>
<dbReference type="GO" id="GO:0008483">
    <property type="term" value="F:transaminase activity"/>
    <property type="evidence" value="ECO:0007669"/>
    <property type="project" value="TreeGrafter"/>
</dbReference>
<reference evidence="2" key="1">
    <citation type="journal article" date="2017" name="Appl. Environ. Microbiol.">
        <title>Genomic analysis of Calderihabitans maritimus KKC1, a thermophilic hydrogenogenic carboxydotrophic bacterium isolated from marine sediment.</title>
        <authorList>
            <person name="Omae K."/>
            <person name="Yoneda Y."/>
            <person name="Fukuyama Y."/>
            <person name="Yoshida T."/>
            <person name="Sako Y."/>
        </authorList>
    </citation>
    <scope>NUCLEOTIDE SEQUENCE [LARGE SCALE GENOMIC DNA]</scope>
    <source>
        <strain evidence="2">KKC1</strain>
    </source>
</reference>
<dbReference type="InterPro" id="IPR015424">
    <property type="entry name" value="PyrdxlP-dep_Trfase"/>
</dbReference>
<dbReference type="InterPro" id="IPR000653">
    <property type="entry name" value="DegT/StrS_aminotransferase"/>
</dbReference>
<evidence type="ECO:0000313" key="2">
    <source>
        <dbReference type="Proteomes" id="UP000197032"/>
    </source>
</evidence>
<dbReference type="PANTHER" id="PTHR30244:SF39">
    <property type="entry name" value="BLR3650 PROTEIN"/>
    <property type="match status" value="1"/>
</dbReference>
<name>A0A1Z5HQV7_9FIRM</name>
<dbReference type="Pfam" id="PF01041">
    <property type="entry name" value="DegT_DnrJ_EryC1"/>
    <property type="match status" value="1"/>
</dbReference>
<protein>
    <submittedName>
        <fullName evidence="1">Cell wall biogenesis regulatory protein</fullName>
    </submittedName>
</protein>
<dbReference type="Gene3D" id="3.40.640.10">
    <property type="entry name" value="Type I PLP-dependent aspartate aminotransferase-like (Major domain)"/>
    <property type="match status" value="1"/>
</dbReference>
<keyword evidence="2" id="KW-1185">Reference proteome</keyword>
<dbReference type="AlphaFoldDB" id="A0A1Z5HQV7"/>
<comment type="caution">
    <text evidence="1">The sequence shown here is derived from an EMBL/GenBank/DDBJ whole genome shotgun (WGS) entry which is preliminary data.</text>
</comment>
<dbReference type="InterPro" id="IPR015421">
    <property type="entry name" value="PyrdxlP-dep_Trfase_major"/>
</dbReference>
<sequence>MRIPLSGPDITEREIELVNEVLRSRWLSMGPKVKEFEEKMAAYVGRRFAVAVNSGTSGLHLLVRSLGIGEGDEVITTPFSFVASANCILYERARPVFVDIDPLTLNIDVDRIEEKITERTKAILPVHVFGQPVDMERVGEIAQKHGLAVIEDACEAIGAEYRGRKAGTQSEGAVFAFYPNK</sequence>
<gene>
    <name evidence="1" type="ORF">KKC1_10700</name>
</gene>
<dbReference type="GO" id="GO:0000271">
    <property type="term" value="P:polysaccharide biosynthetic process"/>
    <property type="evidence" value="ECO:0007669"/>
    <property type="project" value="TreeGrafter"/>
</dbReference>
<proteinExistence type="predicted"/>